<dbReference type="InterPro" id="IPR044068">
    <property type="entry name" value="CB"/>
</dbReference>
<dbReference type="GO" id="GO:0015074">
    <property type="term" value="P:DNA integration"/>
    <property type="evidence" value="ECO:0007669"/>
    <property type="project" value="UniProtKB-KW"/>
</dbReference>
<protein>
    <submittedName>
        <fullName evidence="7">Recombinase Cre</fullName>
    </submittedName>
</protein>
<organism evidence="7 8">
    <name type="scientific">Pantoea ananatis (strain AJ13355)</name>
    <dbReference type="NCBI Taxonomy" id="932677"/>
    <lineage>
        <taxon>Bacteria</taxon>
        <taxon>Pseudomonadati</taxon>
        <taxon>Pseudomonadota</taxon>
        <taxon>Gammaproteobacteria</taxon>
        <taxon>Enterobacterales</taxon>
        <taxon>Erwiniaceae</taxon>
        <taxon>Pantoea</taxon>
    </lineage>
</organism>
<sequence>MDDFRPHLPVSDAQLPGQADVVAQLQAFVQDREAFSDNTWRQLLSVMRICAGWAKEYGRTFLPMTPECLRDYLMWLQANGRASSTIGTHLALISMLHRNAGLTPPHASPLVFRAMKKISRTAVVSGERTGQAIPFRLTDLLTLDTRWSGSDSLQHQRDLAFLHVGYSTLLRVSELGRLRVRDVSHASDGRIVLDVGWTKTIVMTGGLIKGLGALSTQRLREWLNASGLINEPDAFIFSPVHRTNRAKISTDRPLSTRAMEDIFARAWHEAGPAADVKPNKNRYRGWSGHSTRVGAAIDMATKKYSTVQIMQEGTWKKAETVMRYIRHVDAHAGAMVDFMDAHVVS</sequence>
<proteinExistence type="predicted"/>
<evidence type="ECO:0000256" key="1">
    <source>
        <dbReference type="ARBA" id="ARBA00022908"/>
    </source>
</evidence>
<keyword evidence="7" id="KW-0614">Plasmid</keyword>
<evidence type="ECO:0000313" key="8">
    <source>
        <dbReference type="Proteomes" id="UP000006690"/>
    </source>
</evidence>
<feature type="domain" description="Tyr recombinase" evidence="5">
    <location>
        <begin position="136"/>
        <end position="337"/>
    </location>
</feature>
<dbReference type="InterPro" id="IPR052925">
    <property type="entry name" value="Phage_Integrase-like_Recomb"/>
</dbReference>
<dbReference type="PROSITE" id="PS51898">
    <property type="entry name" value="TYR_RECOMBINASE"/>
    <property type="match status" value="1"/>
</dbReference>
<dbReference type="InterPro" id="IPR002104">
    <property type="entry name" value="Integrase_catalytic"/>
</dbReference>
<dbReference type="PATRIC" id="fig|932677.3.peg.4622"/>
<evidence type="ECO:0000256" key="4">
    <source>
        <dbReference type="PROSITE-ProRule" id="PRU01248"/>
    </source>
</evidence>
<keyword evidence="2 4" id="KW-0238">DNA-binding</keyword>
<dbReference type="eggNOG" id="COG4974">
    <property type="taxonomic scope" value="Bacteria"/>
</dbReference>
<dbReference type="GO" id="GO:0003677">
    <property type="term" value="F:DNA binding"/>
    <property type="evidence" value="ECO:0007669"/>
    <property type="project" value="UniProtKB-UniRule"/>
</dbReference>
<dbReference type="InterPro" id="IPR010998">
    <property type="entry name" value="Integrase_recombinase_N"/>
</dbReference>
<dbReference type="eggNOG" id="COG0582">
    <property type="taxonomic scope" value="Bacteria"/>
</dbReference>
<name>A0A0H3LAX2_PANAA</name>
<dbReference type="SUPFAM" id="SSF56349">
    <property type="entry name" value="DNA breaking-rejoining enzymes"/>
    <property type="match status" value="1"/>
</dbReference>
<gene>
    <name evidence="7" type="primary">cre</name>
    <name evidence="7" type="ORF">PAJ_p0223</name>
</gene>
<dbReference type="SUPFAM" id="SSF47823">
    <property type="entry name" value="lambda integrase-like, N-terminal domain"/>
    <property type="match status" value="1"/>
</dbReference>
<dbReference type="PANTHER" id="PTHR34605:SF4">
    <property type="entry name" value="DNA ADENINE METHYLTRANSFERASE"/>
    <property type="match status" value="1"/>
</dbReference>
<evidence type="ECO:0000256" key="3">
    <source>
        <dbReference type="ARBA" id="ARBA00023172"/>
    </source>
</evidence>
<dbReference type="PROSITE" id="PS51900">
    <property type="entry name" value="CB"/>
    <property type="match status" value="1"/>
</dbReference>
<dbReference type="Proteomes" id="UP000006690">
    <property type="component" value="Plasmid pEA320"/>
</dbReference>
<evidence type="ECO:0000256" key="2">
    <source>
        <dbReference type="ARBA" id="ARBA00023125"/>
    </source>
</evidence>
<dbReference type="PANTHER" id="PTHR34605">
    <property type="entry name" value="PHAGE_INTEGRASE DOMAIN-CONTAINING PROTEIN"/>
    <property type="match status" value="1"/>
</dbReference>
<dbReference type="Pfam" id="PF00589">
    <property type="entry name" value="Phage_integrase"/>
    <property type="match status" value="1"/>
</dbReference>
<evidence type="ECO:0000259" key="6">
    <source>
        <dbReference type="PROSITE" id="PS51900"/>
    </source>
</evidence>
<evidence type="ECO:0000313" key="7">
    <source>
        <dbReference type="EMBL" id="BAK14090.1"/>
    </source>
</evidence>
<dbReference type="RefSeq" id="WP_014333174.1">
    <property type="nucleotide sequence ID" value="NC_017533.1"/>
</dbReference>
<dbReference type="AlphaFoldDB" id="A0A0H3LAX2"/>
<keyword evidence="1" id="KW-0229">DNA integration</keyword>
<geneLocation type="plasmid" evidence="7 8">
    <name>pEA320</name>
</geneLocation>
<dbReference type="Gene3D" id="1.10.443.10">
    <property type="entry name" value="Intergrase catalytic core"/>
    <property type="match status" value="1"/>
</dbReference>
<dbReference type="InterPro" id="IPR011010">
    <property type="entry name" value="DNA_brk_join_enz"/>
</dbReference>
<reference evidence="8" key="1">
    <citation type="journal article" date="2012" name="Appl. Microbiol. Biotechnol.">
        <title>The complete genome sequence of Pantoea ananatis AJ13355, an organism with great biotechnological potential.</title>
        <authorList>
            <person name="Hara Y."/>
            <person name="Kadotani N."/>
            <person name="Izui H."/>
            <person name="Katashkina J.I."/>
            <person name="Kuvaeva T.M."/>
            <person name="Andreeva I.G."/>
            <person name="Golubeva L.I."/>
            <person name="Malko D.B."/>
            <person name="Makeev V.J."/>
            <person name="Mashko S.V."/>
            <person name="Kozlov Y.I."/>
        </authorList>
    </citation>
    <scope>NUCLEOTIDE SEQUENCE [LARGE SCALE GENOMIC DNA]</scope>
    <source>
        <strain evidence="8">AJ13355</strain>
        <plasmid evidence="8">Plasmid pEA320</plasmid>
    </source>
</reference>
<feature type="domain" description="Core-binding (CB)" evidence="6">
    <location>
        <begin position="16"/>
        <end position="101"/>
    </location>
</feature>
<dbReference type="GO" id="GO:0006310">
    <property type="term" value="P:DNA recombination"/>
    <property type="evidence" value="ECO:0007669"/>
    <property type="project" value="UniProtKB-KW"/>
</dbReference>
<evidence type="ECO:0000259" key="5">
    <source>
        <dbReference type="PROSITE" id="PS51898"/>
    </source>
</evidence>
<keyword evidence="3" id="KW-0233">DNA recombination</keyword>
<dbReference type="KEGG" id="paj:PAJ_p0223"/>
<dbReference type="Gene3D" id="1.10.150.130">
    <property type="match status" value="1"/>
</dbReference>
<dbReference type="InterPro" id="IPR013762">
    <property type="entry name" value="Integrase-like_cat_sf"/>
</dbReference>
<dbReference type="OrthoDB" id="6263279at2"/>
<accession>A0A0H3LAX2</accession>
<dbReference type="HOGENOM" id="CLU_047407_0_0_6"/>
<dbReference type="EMBL" id="AP012033">
    <property type="protein sequence ID" value="BAK14090.1"/>
    <property type="molecule type" value="Genomic_DNA"/>
</dbReference>